<comment type="caution">
    <text evidence="3">The sequence shown here is derived from an EMBL/GenBank/DDBJ whole genome shotgun (WGS) entry which is preliminary data.</text>
</comment>
<feature type="compositionally biased region" description="Basic and acidic residues" evidence="1">
    <location>
        <begin position="45"/>
        <end position="54"/>
    </location>
</feature>
<keyword evidence="4" id="KW-1185">Reference proteome</keyword>
<name>A0A917WKN5_9ACTN</name>
<dbReference type="Proteomes" id="UP000655208">
    <property type="component" value="Unassembled WGS sequence"/>
</dbReference>
<proteinExistence type="predicted"/>
<reference evidence="3" key="2">
    <citation type="submission" date="2020-09" db="EMBL/GenBank/DDBJ databases">
        <authorList>
            <person name="Sun Q."/>
            <person name="Zhou Y."/>
        </authorList>
    </citation>
    <scope>NUCLEOTIDE SEQUENCE</scope>
    <source>
        <strain evidence="3">CGMCC 4.7308</strain>
    </source>
</reference>
<evidence type="ECO:0000256" key="2">
    <source>
        <dbReference type="SAM" id="SignalP"/>
    </source>
</evidence>
<gene>
    <name evidence="3" type="ORF">GCM10011594_33640</name>
</gene>
<accession>A0A917WKN5</accession>
<evidence type="ECO:0008006" key="5">
    <source>
        <dbReference type="Google" id="ProtNLM"/>
    </source>
</evidence>
<organism evidence="3 4">
    <name type="scientific">Nakamurella endophytica</name>
    <dbReference type="NCBI Taxonomy" id="1748367"/>
    <lineage>
        <taxon>Bacteria</taxon>
        <taxon>Bacillati</taxon>
        <taxon>Actinomycetota</taxon>
        <taxon>Actinomycetes</taxon>
        <taxon>Nakamurellales</taxon>
        <taxon>Nakamurellaceae</taxon>
        <taxon>Nakamurella</taxon>
    </lineage>
</organism>
<evidence type="ECO:0000256" key="1">
    <source>
        <dbReference type="SAM" id="MobiDB-lite"/>
    </source>
</evidence>
<evidence type="ECO:0000313" key="4">
    <source>
        <dbReference type="Proteomes" id="UP000655208"/>
    </source>
</evidence>
<dbReference type="EMBL" id="BMNA01000008">
    <property type="protein sequence ID" value="GGM10959.1"/>
    <property type="molecule type" value="Genomic_DNA"/>
</dbReference>
<feature type="signal peptide" evidence="2">
    <location>
        <begin position="1"/>
        <end position="19"/>
    </location>
</feature>
<sequence length="154" mass="15892">MLCIKGLVATSWSSSTAPAALASALPSVLLPLPGGPATTQTVGTRARERRRDEVGLTGTLCGPGRADRHRPRFTRHRTPGSRTVVRADGNDDDVGLGATGRGWCGRRPRTVGTTAGTLPARTGPGRVHRRRTGGSVHLALRSTPSDGTAAAGSP</sequence>
<feature type="region of interest" description="Disordered" evidence="1">
    <location>
        <begin position="36"/>
        <end position="130"/>
    </location>
</feature>
<protein>
    <recommendedName>
        <fullName evidence="5">Secreted protein</fullName>
    </recommendedName>
</protein>
<keyword evidence="2" id="KW-0732">Signal</keyword>
<feature type="chain" id="PRO_5039654115" description="Secreted protein" evidence="2">
    <location>
        <begin position="20"/>
        <end position="154"/>
    </location>
</feature>
<feature type="compositionally biased region" description="Basic residues" evidence="1">
    <location>
        <begin position="67"/>
        <end position="79"/>
    </location>
</feature>
<evidence type="ECO:0000313" key="3">
    <source>
        <dbReference type="EMBL" id="GGM10959.1"/>
    </source>
</evidence>
<dbReference type="AlphaFoldDB" id="A0A917WKN5"/>
<reference evidence="3" key="1">
    <citation type="journal article" date="2014" name="Int. J. Syst. Evol. Microbiol.">
        <title>Complete genome sequence of Corynebacterium casei LMG S-19264T (=DSM 44701T), isolated from a smear-ripened cheese.</title>
        <authorList>
            <consortium name="US DOE Joint Genome Institute (JGI-PGF)"/>
            <person name="Walter F."/>
            <person name="Albersmeier A."/>
            <person name="Kalinowski J."/>
            <person name="Ruckert C."/>
        </authorList>
    </citation>
    <scope>NUCLEOTIDE SEQUENCE</scope>
    <source>
        <strain evidence="3">CGMCC 4.7308</strain>
    </source>
</reference>